<dbReference type="AlphaFoldDB" id="A0A4R2KGF9"/>
<dbReference type="EMBL" id="SLWV01000031">
    <property type="protein sequence ID" value="TCO69536.1"/>
    <property type="molecule type" value="Genomic_DNA"/>
</dbReference>
<comment type="caution">
    <text evidence="1">The sequence shown here is derived from an EMBL/GenBank/DDBJ whole genome shotgun (WGS) entry which is preliminary data.</text>
</comment>
<dbReference type="RefSeq" id="WP_132247551.1">
    <property type="nucleotide sequence ID" value="NZ_SLWV01000031.1"/>
</dbReference>
<keyword evidence="2" id="KW-1185">Reference proteome</keyword>
<sequence>MARLQIGKNYRVKSSSKKKEFAGQLIGKYERFYLFQTEHYREAVLKSMITTGEYTVEAVKSKKTRAGKKKECA</sequence>
<accession>A0A4R2KGF9</accession>
<protein>
    <submittedName>
        <fullName evidence="1">Uncharacterized protein</fullName>
    </submittedName>
</protein>
<organism evidence="1 2">
    <name type="scientific">Marinisporobacter balticus</name>
    <dbReference type="NCBI Taxonomy" id="2018667"/>
    <lineage>
        <taxon>Bacteria</taxon>
        <taxon>Bacillati</taxon>
        <taxon>Bacillota</taxon>
        <taxon>Clostridia</taxon>
        <taxon>Peptostreptococcales</taxon>
        <taxon>Thermotaleaceae</taxon>
        <taxon>Marinisporobacter</taxon>
    </lineage>
</organism>
<evidence type="ECO:0000313" key="2">
    <source>
        <dbReference type="Proteomes" id="UP000294919"/>
    </source>
</evidence>
<evidence type="ECO:0000313" key="1">
    <source>
        <dbReference type="EMBL" id="TCO69536.1"/>
    </source>
</evidence>
<gene>
    <name evidence="1" type="ORF">EV214_13160</name>
</gene>
<dbReference type="OrthoDB" id="1965937at2"/>
<reference evidence="1 2" key="1">
    <citation type="submission" date="2019-03" db="EMBL/GenBank/DDBJ databases">
        <title>Genomic Encyclopedia of Type Strains, Phase IV (KMG-IV): sequencing the most valuable type-strain genomes for metagenomic binning, comparative biology and taxonomic classification.</title>
        <authorList>
            <person name="Goeker M."/>
        </authorList>
    </citation>
    <scope>NUCLEOTIDE SEQUENCE [LARGE SCALE GENOMIC DNA]</scope>
    <source>
        <strain evidence="1 2">DSM 102940</strain>
    </source>
</reference>
<dbReference type="Proteomes" id="UP000294919">
    <property type="component" value="Unassembled WGS sequence"/>
</dbReference>
<name>A0A4R2KGF9_9FIRM</name>
<proteinExistence type="predicted"/>